<feature type="compositionally biased region" description="Acidic residues" evidence="1">
    <location>
        <begin position="97"/>
        <end position="108"/>
    </location>
</feature>
<dbReference type="OrthoDB" id="49658at2759"/>
<keyword evidence="3" id="KW-1185">Reference proteome</keyword>
<reference evidence="2" key="2">
    <citation type="submission" date="2021-04" db="EMBL/GenBank/DDBJ databases">
        <authorList>
            <person name="Podell S."/>
        </authorList>
    </citation>
    <scope>NUCLEOTIDE SEQUENCE</scope>
    <source>
        <strain evidence="2">Hildebrandi</strain>
    </source>
</reference>
<proteinExistence type="predicted"/>
<feature type="compositionally biased region" description="Polar residues" evidence="1">
    <location>
        <begin position="769"/>
        <end position="778"/>
    </location>
</feature>
<feature type="compositionally biased region" description="Basic and acidic residues" evidence="1">
    <location>
        <begin position="909"/>
        <end position="922"/>
    </location>
</feature>
<feature type="region of interest" description="Disordered" evidence="1">
    <location>
        <begin position="466"/>
        <end position="659"/>
    </location>
</feature>
<protein>
    <submittedName>
        <fullName evidence="2">Uncharacterized protein</fullName>
    </submittedName>
</protein>
<feature type="region of interest" description="Disordered" evidence="1">
    <location>
        <begin position="722"/>
        <end position="818"/>
    </location>
</feature>
<evidence type="ECO:0000256" key="1">
    <source>
        <dbReference type="SAM" id="MobiDB-lite"/>
    </source>
</evidence>
<organism evidence="2 3">
    <name type="scientific">Nitzschia inconspicua</name>
    <dbReference type="NCBI Taxonomy" id="303405"/>
    <lineage>
        <taxon>Eukaryota</taxon>
        <taxon>Sar</taxon>
        <taxon>Stramenopiles</taxon>
        <taxon>Ochrophyta</taxon>
        <taxon>Bacillariophyta</taxon>
        <taxon>Bacillariophyceae</taxon>
        <taxon>Bacillariophycidae</taxon>
        <taxon>Bacillariales</taxon>
        <taxon>Bacillariaceae</taxon>
        <taxon>Nitzschia</taxon>
    </lineage>
</organism>
<feature type="compositionally biased region" description="Low complexity" evidence="1">
    <location>
        <begin position="139"/>
        <end position="149"/>
    </location>
</feature>
<accession>A0A9K3LXC4</accession>
<comment type="caution">
    <text evidence="2">The sequence shown here is derived from an EMBL/GenBank/DDBJ whole genome shotgun (WGS) entry which is preliminary data.</text>
</comment>
<feature type="region of interest" description="Disordered" evidence="1">
    <location>
        <begin position="1"/>
        <end position="110"/>
    </location>
</feature>
<dbReference type="Proteomes" id="UP000693970">
    <property type="component" value="Unassembled WGS sequence"/>
</dbReference>
<feature type="region of interest" description="Disordered" evidence="1">
    <location>
        <begin position="139"/>
        <end position="174"/>
    </location>
</feature>
<feature type="compositionally biased region" description="Polar residues" evidence="1">
    <location>
        <begin position="898"/>
        <end position="907"/>
    </location>
</feature>
<feature type="compositionally biased region" description="Polar residues" evidence="1">
    <location>
        <begin position="618"/>
        <end position="646"/>
    </location>
</feature>
<sequence length="1055" mass="117113">MAPFSLNAGANRSKKRRATARISIPRSIVEVSRKRLTTSRNHGQQQQKPVHRKFHSKVDIPEGMNSDQSVVELLSYKHGQKRNAPETVVLEEKSESDNDDSNDDDDSSLEVPYAMNLSQPAGPIFDNSRKRSRTSTFDSLFHSDTSSFDTDSDDDTSIGYQSPPPSSQQEQLRNPKEIIRPGDVIDYQNTILAVAGSSQGRGRAVVLATRPGNTQHPLMLHNGAVLPASTPIQRVAEYRDGTLYPHHGQIKPISKFRMKDRQIDNRNGEQVTFATGLLQQAERLKQLKQTVEQQAVKFLRGDADHKLHHGKAKRNADTNTADREILDWSSDSDSLLETGVARKRNDTSRQTPSSFSPPSFALSKHDVATTAANHKCDASGGSNYITRQSAASISEKGDDQKDNETAAALLQLRKSMSHPGKSSDNGLHNLGCSSKTTIEPPTDEHHLLGNETLRLQSNLKYRHDVTYSDPKVTSSTSETVRRKKMNKRVRDEFDSDSSSDEDVAFRSTMPTYHRSKTENVTGANTSLVGTPISIQRLKRSASRKSDKTTLTPKSGQSNGLGYTVDLGDDSDSTGSGIGSDCRFNGSQNFTPSRKPKSSKLRSDGSGSSIFKLKKQNHNGKNSGNKNLKDSTCQDGSSDDPCQNFKQKPTKRSGVADQSHATRYQPLMIVESMVGERLGGLETGTVKTNSPQSLMKAYKRLEKRKQRQQQKLKDENLLNECKAKTSQQSVKQNKSKNAFSKKDRCCKHRNSSSTKAMESARKFHLHKVPDSSNASSSPLQVPIRPRPKPNHPSSSTKPPFPHGQTKSDEKFEWNNNENCEGNNERRLAVAQPILHTSSKTTFGRFAPDNDNARVALTNEGSVLYSYNESKSNDGQNRKRTHRSSKYGASDHEVPFAIDLTSSPQSCVASSRRDGDTKPDEVKFDSPNGRRSRSQMHSRKKSGSPKQHHEITTGVPHRFDLSSSSDDDQASESDKANTSNMSFKHTTDDPPRSSAFSSRHRRKTSQIAPSSKSTKSRQASNDFDVFDYKSSDENYNPQPLSRRKRKLSTTFNFDATT</sequence>
<reference evidence="2" key="1">
    <citation type="journal article" date="2021" name="Sci. Rep.">
        <title>Diploid genomic architecture of Nitzschia inconspicua, an elite biomass production diatom.</title>
        <authorList>
            <person name="Oliver A."/>
            <person name="Podell S."/>
            <person name="Pinowska A."/>
            <person name="Traller J.C."/>
            <person name="Smith S.R."/>
            <person name="McClure R."/>
            <person name="Beliaev A."/>
            <person name="Bohutskyi P."/>
            <person name="Hill E.A."/>
            <person name="Rabines A."/>
            <person name="Zheng H."/>
            <person name="Allen L.Z."/>
            <person name="Kuo A."/>
            <person name="Grigoriev I.V."/>
            <person name="Allen A.E."/>
            <person name="Hazlebeck D."/>
            <person name="Allen E.E."/>
        </authorList>
    </citation>
    <scope>NUCLEOTIDE SEQUENCE</scope>
    <source>
        <strain evidence="2">Hildebrandi</strain>
    </source>
</reference>
<feature type="compositionally biased region" description="Polar residues" evidence="1">
    <location>
        <begin position="38"/>
        <end position="48"/>
    </location>
</feature>
<feature type="region of interest" description="Disordered" evidence="1">
    <location>
        <begin position="416"/>
        <end position="445"/>
    </location>
</feature>
<dbReference type="EMBL" id="JAGRRH010000005">
    <property type="protein sequence ID" value="KAG7370205.1"/>
    <property type="molecule type" value="Genomic_DNA"/>
</dbReference>
<feature type="region of interest" description="Disordered" evidence="1">
    <location>
        <begin position="342"/>
        <end position="361"/>
    </location>
</feature>
<evidence type="ECO:0000313" key="2">
    <source>
        <dbReference type="EMBL" id="KAG7370205.1"/>
    </source>
</evidence>
<name>A0A9K3LXC4_9STRA</name>
<feature type="compositionally biased region" description="Polar residues" evidence="1">
    <location>
        <begin position="1046"/>
        <end position="1055"/>
    </location>
</feature>
<feature type="compositionally biased region" description="Polar residues" evidence="1">
    <location>
        <begin position="1003"/>
        <end position="1019"/>
    </location>
</feature>
<feature type="compositionally biased region" description="Polar residues" evidence="1">
    <location>
        <begin position="548"/>
        <end position="560"/>
    </location>
</feature>
<dbReference type="AlphaFoldDB" id="A0A9K3LXC4"/>
<feature type="compositionally biased region" description="Polar residues" evidence="1">
    <location>
        <begin position="723"/>
        <end position="737"/>
    </location>
</feature>
<feature type="compositionally biased region" description="Polar residues" evidence="1">
    <location>
        <begin position="518"/>
        <end position="528"/>
    </location>
</feature>
<evidence type="ECO:0000313" key="3">
    <source>
        <dbReference type="Proteomes" id="UP000693970"/>
    </source>
</evidence>
<feature type="region of interest" description="Disordered" evidence="1">
    <location>
        <begin position="865"/>
        <end position="1055"/>
    </location>
</feature>
<feature type="compositionally biased region" description="Polar residues" evidence="1">
    <location>
        <begin position="420"/>
        <end position="439"/>
    </location>
</feature>
<gene>
    <name evidence="2" type="ORF">IV203_027951</name>
</gene>
<feature type="compositionally biased region" description="Acidic residues" evidence="1">
    <location>
        <begin position="493"/>
        <end position="502"/>
    </location>
</feature>
<feature type="compositionally biased region" description="Basic residues" evidence="1">
    <location>
        <begin position="928"/>
        <end position="941"/>
    </location>
</feature>